<sequence length="47" mass="5573">MHWEIEAVNHRKCAEYVLKTYDKDGEHLNSIPLTPEQHENLTVEILK</sequence>
<gene>
    <name evidence="1" type="ORF">2019VC1_48</name>
</gene>
<dbReference type="EMBL" id="MT360682">
    <property type="protein sequence ID" value="QJT70653.1"/>
    <property type="molecule type" value="Genomic_DNA"/>
</dbReference>
<reference evidence="1" key="1">
    <citation type="submission" date="2020-04" db="EMBL/GenBank/DDBJ databases">
        <authorList>
            <person name="Kumar P."/>
            <person name="Meghvansi M.K."/>
            <person name="Kamboj D.V."/>
        </authorList>
    </citation>
    <scope>NUCLEOTIDE SEQUENCE [LARGE SCALE GENOMIC DNA]</scope>
</reference>
<evidence type="ECO:0000313" key="1">
    <source>
        <dbReference type="EMBL" id="QJT70653.1"/>
    </source>
</evidence>
<organism evidence="1">
    <name type="scientific">Vibrio phage Vc1</name>
    <dbReference type="NCBI Taxonomy" id="1480731"/>
    <lineage>
        <taxon>Viruses</taxon>
        <taxon>Duplodnaviria</taxon>
        <taxon>Heunggongvirae</taxon>
        <taxon>Uroviricota</taxon>
        <taxon>Caudoviricetes</taxon>
        <taxon>Drexlerviridae</taxon>
        <taxon>Jhansiroadvirus</taxon>
        <taxon>Jhansiroadvirus gwaliVC1</taxon>
    </lineage>
</organism>
<accession>A0A6M5CAX0</accession>
<proteinExistence type="predicted"/>
<protein>
    <submittedName>
        <fullName evidence="1">Uncharacterized protein</fullName>
    </submittedName>
</protein>
<name>A0A6M5CAX0_9CAUD</name>